<keyword evidence="1" id="KW-1133">Transmembrane helix</keyword>
<dbReference type="PIRSF" id="PIRSF017932">
    <property type="entry name" value="Conjugal_transfer_TraB_rhizob"/>
    <property type="match status" value="1"/>
</dbReference>
<dbReference type="NCBIfam" id="NF010398">
    <property type="entry name" value="PRK13825.1-2"/>
    <property type="match status" value="1"/>
</dbReference>
<dbReference type="EMBL" id="PGGN01000008">
    <property type="protein sequence ID" value="PSH54691.1"/>
    <property type="molecule type" value="Genomic_DNA"/>
</dbReference>
<dbReference type="OrthoDB" id="8206526at2"/>
<dbReference type="InterPro" id="IPR016707">
    <property type="entry name" value="Conjugal_tfr_TraB_rhizob"/>
</dbReference>
<evidence type="ECO:0000313" key="3">
    <source>
        <dbReference type="EMBL" id="PSH54691.1"/>
    </source>
</evidence>
<reference evidence="4" key="1">
    <citation type="submission" date="2017-11" db="EMBL/GenBank/DDBJ databases">
        <authorList>
            <person name="Kuznetsova I."/>
            <person name="Sazanova A."/>
            <person name="Chirak E."/>
            <person name="Safronova V."/>
            <person name="Willems A."/>
        </authorList>
    </citation>
    <scope>NUCLEOTIDE SEQUENCE [LARGE SCALE GENOMIC DNA]</scope>
    <source>
        <strain evidence="4">PEPV15</strain>
    </source>
</reference>
<feature type="domain" description="CN hydrolase" evidence="2">
    <location>
        <begin position="212"/>
        <end position="411"/>
    </location>
</feature>
<feature type="transmembrane region" description="Helical" evidence="1">
    <location>
        <begin position="163"/>
        <end position="184"/>
    </location>
</feature>
<proteinExistence type="predicted"/>
<feature type="transmembrane region" description="Helical" evidence="1">
    <location>
        <begin position="68"/>
        <end position="87"/>
    </location>
</feature>
<name>A0A2P7AKF0_9HYPH</name>
<keyword evidence="4" id="KW-1185">Reference proteome</keyword>
<dbReference type="Pfam" id="PF00795">
    <property type="entry name" value="CN_hydrolase"/>
    <property type="match status" value="1"/>
</dbReference>
<comment type="caution">
    <text evidence="3">The sequence shown here is derived from an EMBL/GenBank/DDBJ whole genome shotgun (WGS) entry which is preliminary data.</text>
</comment>
<evidence type="ECO:0000259" key="2">
    <source>
        <dbReference type="PROSITE" id="PS50263"/>
    </source>
</evidence>
<feature type="transmembrane region" description="Helical" evidence="1">
    <location>
        <begin position="99"/>
        <end position="121"/>
    </location>
</feature>
<dbReference type="Proteomes" id="UP000241158">
    <property type="component" value="Unassembled WGS sequence"/>
</dbReference>
<dbReference type="NCBIfam" id="NF010400">
    <property type="entry name" value="PRK13825.1-4"/>
    <property type="match status" value="1"/>
</dbReference>
<dbReference type="InterPro" id="IPR003010">
    <property type="entry name" value="C-N_Hydrolase"/>
</dbReference>
<dbReference type="Gene3D" id="3.60.110.10">
    <property type="entry name" value="Carbon-nitrogen hydrolase"/>
    <property type="match status" value="1"/>
</dbReference>
<gene>
    <name evidence="3" type="ORF">CU100_26330</name>
</gene>
<accession>A0A2P7AKF0</accession>
<feature type="transmembrane region" description="Helical" evidence="1">
    <location>
        <begin position="28"/>
        <end position="56"/>
    </location>
</feature>
<protein>
    <submittedName>
        <fullName evidence="3">Conjugal transfer protein TraB</fullName>
    </submittedName>
</protein>
<dbReference type="RefSeq" id="WP_106719595.1">
    <property type="nucleotide sequence ID" value="NZ_JACHXT010000003.1"/>
</dbReference>
<dbReference type="PROSITE" id="PS50263">
    <property type="entry name" value="CN_HYDROLASE"/>
    <property type="match status" value="1"/>
</dbReference>
<keyword evidence="1" id="KW-0472">Membrane</keyword>
<evidence type="ECO:0000313" key="4">
    <source>
        <dbReference type="Proteomes" id="UP000241158"/>
    </source>
</evidence>
<dbReference type="SUPFAM" id="SSF56317">
    <property type="entry name" value="Carbon-nitrogen hydrolase"/>
    <property type="match status" value="1"/>
</dbReference>
<dbReference type="GO" id="GO:0016020">
    <property type="term" value="C:membrane"/>
    <property type="evidence" value="ECO:0007669"/>
    <property type="project" value="InterPro"/>
</dbReference>
<sequence length="411" mass="43950">MTPDILGLCRKQAFSVWRAPSLPSIPDLLYPVGLISGASIVGVLSWSGCVLALPLAMTFPTLWAFSRSRVTAVLVSTGYYLAASRGLPQAVASFYSSDLWPGLLLWIVASLAFVNVHAALWTDRPGTGRALRYGAAAVLMAIPPFGIAGWAHPITAAGVLFPGWGWVGFGVGAAGLIVMTTRWWPAAASALAGLWLWSAATWTGSGLPEGWRGIDLDQGKNLGRDTSLEQQRDLIATVKRAAGEGARVVVLPESSLGFWTPTVAQLWQGGLLGSNVTVIAGAATVDPDGYDNVLVSISAARARILYRERMPVPGSMWQPWRAWMGQAGGARAHLFENSVVDLSETRVAPLICYEQLLIWPVLHSMLYSPNMIVATGNGWWTSGTSIVAIQKASAVAWARLFNLPLVTAFNI</sequence>
<keyword evidence="1" id="KW-0812">Transmembrane</keyword>
<feature type="transmembrane region" description="Helical" evidence="1">
    <location>
        <begin position="133"/>
        <end position="151"/>
    </location>
</feature>
<organism evidence="3 4">
    <name type="scientific">Phyllobacterium endophyticum</name>
    <dbReference type="NCBI Taxonomy" id="1149773"/>
    <lineage>
        <taxon>Bacteria</taxon>
        <taxon>Pseudomonadati</taxon>
        <taxon>Pseudomonadota</taxon>
        <taxon>Alphaproteobacteria</taxon>
        <taxon>Hyphomicrobiales</taxon>
        <taxon>Phyllobacteriaceae</taxon>
        <taxon>Phyllobacterium</taxon>
    </lineage>
</organism>
<dbReference type="AlphaFoldDB" id="A0A2P7AKF0"/>
<dbReference type="InterPro" id="IPR036526">
    <property type="entry name" value="C-N_Hydrolase_sf"/>
</dbReference>
<evidence type="ECO:0000256" key="1">
    <source>
        <dbReference type="SAM" id="Phobius"/>
    </source>
</evidence>